<evidence type="ECO:0000313" key="2">
    <source>
        <dbReference type="Proteomes" id="UP000001805"/>
    </source>
</evidence>
<organism evidence="1 2">
    <name type="scientific">Neurospora crassa (strain ATCC 24698 / 74-OR23-1A / CBS 708.71 / DSM 1257 / FGSC 987)</name>
    <dbReference type="NCBI Taxonomy" id="367110"/>
    <lineage>
        <taxon>Eukaryota</taxon>
        <taxon>Fungi</taxon>
        <taxon>Dikarya</taxon>
        <taxon>Ascomycota</taxon>
        <taxon>Pezizomycotina</taxon>
        <taxon>Sordariomycetes</taxon>
        <taxon>Sordariomycetidae</taxon>
        <taxon>Sordariales</taxon>
        <taxon>Sordariaceae</taxon>
        <taxon>Neurospora</taxon>
    </lineage>
</organism>
<accession>V5IRH5</accession>
<dbReference type="KEGG" id="ncr:NCU02843"/>
<name>V5IRH5_NEUCR</name>
<proteinExistence type="predicted"/>
<gene>
    <name evidence="1" type="ORF">NCU02843</name>
</gene>
<dbReference type="AlphaFoldDB" id="V5IRH5"/>
<dbReference type="EMBL" id="CM002236">
    <property type="protein sequence ID" value="ESA44374.1"/>
    <property type="molecule type" value="Genomic_DNA"/>
</dbReference>
<keyword evidence="2" id="KW-1185">Reference proteome</keyword>
<evidence type="ECO:0000313" key="1">
    <source>
        <dbReference type="EMBL" id="ESA44374.1"/>
    </source>
</evidence>
<protein>
    <submittedName>
        <fullName evidence="1">Uncharacterized protein</fullName>
    </submittedName>
</protein>
<dbReference type="InParanoid" id="V5IRH5"/>
<reference evidence="1 2" key="1">
    <citation type="journal article" date="2003" name="Nature">
        <title>The genome sequence of the filamentous fungus Neurospora crassa.</title>
        <authorList>
            <person name="Galagan J.E."/>
            <person name="Calvo S.E."/>
            <person name="Borkovich K.A."/>
            <person name="Selker E.U."/>
            <person name="Read N.D."/>
            <person name="Jaffe D."/>
            <person name="FitzHugh W."/>
            <person name="Ma L.J."/>
            <person name="Smirnov S."/>
            <person name="Purcell S."/>
            <person name="Rehman B."/>
            <person name="Elkins T."/>
            <person name="Engels R."/>
            <person name="Wang S."/>
            <person name="Nielsen C.B."/>
            <person name="Butler J."/>
            <person name="Endrizzi M."/>
            <person name="Qui D."/>
            <person name="Ianakiev P."/>
            <person name="Bell-Pedersen D."/>
            <person name="Nelson M.A."/>
            <person name="Werner-Washburne M."/>
            <person name="Selitrennikoff C.P."/>
            <person name="Kinsey J.A."/>
            <person name="Braun E.L."/>
            <person name="Zelter A."/>
            <person name="Schulte U."/>
            <person name="Kothe G.O."/>
            <person name="Jedd G."/>
            <person name="Mewes W."/>
            <person name="Staben C."/>
            <person name="Marcotte E."/>
            <person name="Greenberg D."/>
            <person name="Roy A."/>
            <person name="Foley K."/>
            <person name="Naylor J."/>
            <person name="Stange-Thomann N."/>
            <person name="Barrett R."/>
            <person name="Gnerre S."/>
            <person name="Kamal M."/>
            <person name="Kamvysselis M."/>
            <person name="Mauceli E."/>
            <person name="Bielke C."/>
            <person name="Rudd S."/>
            <person name="Frishman D."/>
            <person name="Krystofova S."/>
            <person name="Rasmussen C."/>
            <person name="Metzenberg R.L."/>
            <person name="Perkins D.D."/>
            <person name="Kroken S."/>
            <person name="Cogoni C."/>
            <person name="Macino G."/>
            <person name="Catcheside D."/>
            <person name="Li W."/>
            <person name="Pratt R.J."/>
            <person name="Osmani S.A."/>
            <person name="DeSouza C.P."/>
            <person name="Glass L."/>
            <person name="Orbach M.J."/>
            <person name="Berglund J.A."/>
            <person name="Voelker R."/>
            <person name="Yarden O."/>
            <person name="Plamann M."/>
            <person name="Seiler S."/>
            <person name="Dunlap J."/>
            <person name="Radford A."/>
            <person name="Aramayo R."/>
            <person name="Natvig D.O."/>
            <person name="Alex L.A."/>
            <person name="Mannhaupt G."/>
            <person name="Ebbole D.J."/>
            <person name="Freitag M."/>
            <person name="Paulsen I."/>
            <person name="Sachs M.S."/>
            <person name="Lander E.S."/>
            <person name="Nusbaum C."/>
            <person name="Birren B."/>
        </authorList>
    </citation>
    <scope>NUCLEOTIDE SEQUENCE [LARGE SCALE GENOMIC DNA]</scope>
    <source>
        <strain evidence="2">ATCC 24698 / 74-OR23-1A / CBS 708.71 / DSM 1257 / FGSC 987</strain>
    </source>
</reference>
<dbReference type="GeneID" id="23568401"/>
<dbReference type="Proteomes" id="UP000001805">
    <property type="component" value="Chromosome 1, Linkage Group I"/>
</dbReference>
<dbReference type="RefSeq" id="XP_011393041.1">
    <property type="nucleotide sequence ID" value="XM_011394739.1"/>
</dbReference>
<dbReference type="VEuPathDB" id="FungiDB:NCU02843"/>
<sequence length="132" mass="15130">MQCKRLGLVAFAVEEQDRNGWCMGSYMHDDEFGDGFHGGLRPKEAEKVTNGPVAENRCTLEEWQCFGMWCTFFSLPRMLWMTSERAAMERGAQSVVRCHENLPAFLRGSIILAENISEGYQYSWWSRGVYSG</sequence>